<feature type="non-terminal residue" evidence="1">
    <location>
        <position position="1"/>
    </location>
</feature>
<comment type="caution">
    <text evidence="1">The sequence shown here is derived from an EMBL/GenBank/DDBJ whole genome shotgun (WGS) entry which is preliminary data.</text>
</comment>
<accession>A0A3S3QU61</accession>
<reference evidence="1 2" key="1">
    <citation type="submission" date="2017-01" db="EMBL/GenBank/DDBJ databases">
        <title>The cable genome- insights into the physiology and evolution of filamentous bacteria capable of sulfide oxidation via long distance electron transfer.</title>
        <authorList>
            <person name="Schreiber L."/>
            <person name="Bjerg J.T."/>
            <person name="Boggild A."/>
            <person name="Van De Vossenberg J."/>
            <person name="Meysman F."/>
            <person name="Nielsen L.P."/>
            <person name="Schramm A."/>
            <person name="Kjeldsen K.U."/>
        </authorList>
    </citation>
    <scope>NUCLEOTIDE SEQUENCE [LARGE SCALE GENOMIC DNA]</scope>
    <source>
        <strain evidence="1">A2</strain>
    </source>
</reference>
<organism evidence="1 2">
    <name type="scientific">Candidatus Electrothrix marina</name>
    <dbReference type="NCBI Taxonomy" id="1859130"/>
    <lineage>
        <taxon>Bacteria</taxon>
        <taxon>Pseudomonadati</taxon>
        <taxon>Thermodesulfobacteriota</taxon>
        <taxon>Desulfobulbia</taxon>
        <taxon>Desulfobulbales</taxon>
        <taxon>Desulfobulbaceae</taxon>
        <taxon>Candidatus Electrothrix</taxon>
    </lineage>
</organism>
<dbReference type="EMBL" id="MTKQ01000142">
    <property type="protein sequence ID" value="RWX47833.1"/>
    <property type="molecule type" value="Genomic_DNA"/>
</dbReference>
<dbReference type="Proteomes" id="UP000286862">
    <property type="component" value="Unassembled WGS sequence"/>
</dbReference>
<evidence type="ECO:0000313" key="2">
    <source>
        <dbReference type="Proteomes" id="UP000286862"/>
    </source>
</evidence>
<sequence length="41" mass="4404">CCVEVFSNSGKTFQLHQEVEGKGVVESVVLSGFSVALNDLF</sequence>
<protein>
    <submittedName>
        <fullName evidence="1">Uncharacterized protein</fullName>
    </submittedName>
</protein>
<name>A0A3S3QU61_9BACT</name>
<dbReference type="AlphaFoldDB" id="A0A3S3QU61"/>
<proteinExistence type="predicted"/>
<evidence type="ECO:0000313" key="1">
    <source>
        <dbReference type="EMBL" id="RWX47833.1"/>
    </source>
</evidence>
<gene>
    <name evidence="1" type="ORF">VT99_11423</name>
</gene>